<dbReference type="InterPro" id="IPR045188">
    <property type="entry name" value="Boi1/Boi2-like"/>
</dbReference>
<gene>
    <name evidence="4" type="ORF">ACAOBT_LOCUS31985</name>
</gene>
<dbReference type="GO" id="GO:0005802">
    <property type="term" value="C:trans-Golgi network"/>
    <property type="evidence" value="ECO:0007669"/>
    <property type="project" value="TreeGrafter"/>
</dbReference>
<accession>A0A9P0MEM4</accession>
<dbReference type="GO" id="GO:0042147">
    <property type="term" value="P:retrograde transport, endosome to Golgi"/>
    <property type="evidence" value="ECO:0007669"/>
    <property type="project" value="TreeGrafter"/>
</dbReference>
<reference evidence="4" key="1">
    <citation type="submission" date="2022-03" db="EMBL/GenBank/DDBJ databases">
        <authorList>
            <person name="Sayadi A."/>
        </authorList>
    </citation>
    <scope>NUCLEOTIDE SEQUENCE</scope>
</reference>
<keyword evidence="1" id="KW-0597">Phosphoprotein</keyword>
<evidence type="ECO:0000259" key="2">
    <source>
        <dbReference type="PROSITE" id="PS50003"/>
    </source>
</evidence>
<dbReference type="GO" id="GO:0005085">
    <property type="term" value="F:guanyl-nucleotide exchange factor activity"/>
    <property type="evidence" value="ECO:0007669"/>
    <property type="project" value="InterPro"/>
</dbReference>
<dbReference type="PROSITE" id="PS50010">
    <property type="entry name" value="DH_2"/>
    <property type="match status" value="1"/>
</dbReference>
<keyword evidence="5" id="KW-1185">Reference proteome</keyword>
<evidence type="ECO:0000313" key="5">
    <source>
        <dbReference type="Proteomes" id="UP001152888"/>
    </source>
</evidence>
<dbReference type="EMBL" id="CAKOFQ010008038">
    <property type="protein sequence ID" value="CAH2011135.1"/>
    <property type="molecule type" value="Genomic_DNA"/>
</dbReference>
<dbReference type="Pfam" id="PF00169">
    <property type="entry name" value="PH"/>
    <property type="match status" value="1"/>
</dbReference>
<dbReference type="OrthoDB" id="10254377at2759"/>
<sequence length="361" mass="42774">MLSLNMQRQIRVNENQLIVLSERARFDHSQAGYLHKRSADNSKWRLKWFVLYQNLLFYYDSKNSLRPAGLLLLEGCYCERLITTVVASKSMKVRQRQQFRFEITYRRENVRQYEFRALNEMNCNNWIEAIRYASFSRLLLQKEELEQKHLHLLQVVESEKTAKWQYAQQCEELSMDIEKMRAELLSLIKERKPLAKHQSNGILSSVQGTSSGSMPSQFANLAQDSIELRKIKKVQRFWRSWLCRRRWRQIVEQYTKSRHAESMRKRYSLVVRLVEAEEEYVKQLEVLVTCFLRPFKMAASSKMPPCSHEDVNSIFLNSENVMFLHQIFLRGLTSRLESWPTLVLGSSIYHSSSRTACSHPT</sequence>
<dbReference type="GO" id="GO:0005829">
    <property type="term" value="C:cytosol"/>
    <property type="evidence" value="ECO:0007669"/>
    <property type="project" value="GOC"/>
</dbReference>
<dbReference type="GO" id="GO:0055037">
    <property type="term" value="C:recycling endosome"/>
    <property type="evidence" value="ECO:0007669"/>
    <property type="project" value="TreeGrafter"/>
</dbReference>
<evidence type="ECO:0000259" key="3">
    <source>
        <dbReference type="PROSITE" id="PS50010"/>
    </source>
</evidence>
<feature type="domain" description="PH" evidence="2">
    <location>
        <begin position="27"/>
        <end position="135"/>
    </location>
</feature>
<dbReference type="PROSITE" id="PS50003">
    <property type="entry name" value="PH_DOMAIN"/>
    <property type="match status" value="1"/>
</dbReference>
<dbReference type="Pfam" id="PF00621">
    <property type="entry name" value="RhoGEF"/>
    <property type="match status" value="1"/>
</dbReference>
<comment type="caution">
    <text evidence="4">The sequence shown here is derived from an EMBL/GenBank/DDBJ whole genome shotgun (WGS) entry which is preliminary data.</text>
</comment>
<dbReference type="GO" id="GO:0001881">
    <property type="term" value="P:receptor recycling"/>
    <property type="evidence" value="ECO:0007669"/>
    <property type="project" value="TreeGrafter"/>
</dbReference>
<dbReference type="PANTHER" id="PTHR22902:SF27">
    <property type="entry name" value="PLECKSTRIN HOMOLOGY DOMAIN-CONTAINING FAMILY A MEMBER 3"/>
    <property type="match status" value="1"/>
</dbReference>
<dbReference type="AlphaFoldDB" id="A0A9P0MEM4"/>
<proteinExistence type="predicted"/>
<dbReference type="SUPFAM" id="SSF48065">
    <property type="entry name" value="DBL homology domain (DH-domain)"/>
    <property type="match status" value="1"/>
</dbReference>
<dbReference type="Gene3D" id="1.20.900.10">
    <property type="entry name" value="Dbl homology (DH) domain"/>
    <property type="match status" value="1"/>
</dbReference>
<dbReference type="InterPro" id="IPR035899">
    <property type="entry name" value="DBL_dom_sf"/>
</dbReference>
<evidence type="ECO:0000313" key="4">
    <source>
        <dbReference type="EMBL" id="CAH2011135.1"/>
    </source>
</evidence>
<dbReference type="SMART" id="SM00233">
    <property type="entry name" value="PH"/>
    <property type="match status" value="1"/>
</dbReference>
<evidence type="ECO:0000256" key="1">
    <source>
        <dbReference type="ARBA" id="ARBA00022553"/>
    </source>
</evidence>
<dbReference type="Proteomes" id="UP001152888">
    <property type="component" value="Unassembled WGS sequence"/>
</dbReference>
<evidence type="ECO:0008006" key="6">
    <source>
        <dbReference type="Google" id="ProtNLM"/>
    </source>
</evidence>
<dbReference type="SUPFAM" id="SSF50729">
    <property type="entry name" value="PH domain-like"/>
    <property type="match status" value="1"/>
</dbReference>
<protein>
    <recommendedName>
        <fullName evidence="6">PH domain-containing protein</fullName>
    </recommendedName>
</protein>
<dbReference type="GO" id="GO:0005769">
    <property type="term" value="C:early endosome"/>
    <property type="evidence" value="ECO:0007669"/>
    <property type="project" value="TreeGrafter"/>
</dbReference>
<name>A0A9P0MEM4_ACAOB</name>
<feature type="domain" description="DH" evidence="3">
    <location>
        <begin position="265"/>
        <end position="361"/>
    </location>
</feature>
<dbReference type="InterPro" id="IPR001849">
    <property type="entry name" value="PH_domain"/>
</dbReference>
<dbReference type="InterPro" id="IPR011993">
    <property type="entry name" value="PH-like_dom_sf"/>
</dbReference>
<dbReference type="GO" id="GO:0007032">
    <property type="term" value="P:endosome organization"/>
    <property type="evidence" value="ECO:0007669"/>
    <property type="project" value="TreeGrafter"/>
</dbReference>
<dbReference type="PANTHER" id="PTHR22902">
    <property type="entry name" value="SESQUIPEDALIAN"/>
    <property type="match status" value="1"/>
</dbReference>
<dbReference type="InterPro" id="IPR000219">
    <property type="entry name" value="DH_dom"/>
</dbReference>
<dbReference type="Gene3D" id="2.30.29.30">
    <property type="entry name" value="Pleckstrin-homology domain (PH domain)/Phosphotyrosine-binding domain (PTB)"/>
    <property type="match status" value="1"/>
</dbReference>
<organism evidence="4 5">
    <name type="scientific">Acanthoscelides obtectus</name>
    <name type="common">Bean weevil</name>
    <name type="synonym">Bruchus obtectus</name>
    <dbReference type="NCBI Taxonomy" id="200917"/>
    <lineage>
        <taxon>Eukaryota</taxon>
        <taxon>Metazoa</taxon>
        <taxon>Ecdysozoa</taxon>
        <taxon>Arthropoda</taxon>
        <taxon>Hexapoda</taxon>
        <taxon>Insecta</taxon>
        <taxon>Pterygota</taxon>
        <taxon>Neoptera</taxon>
        <taxon>Endopterygota</taxon>
        <taxon>Coleoptera</taxon>
        <taxon>Polyphaga</taxon>
        <taxon>Cucujiformia</taxon>
        <taxon>Chrysomeloidea</taxon>
        <taxon>Chrysomelidae</taxon>
        <taxon>Bruchinae</taxon>
        <taxon>Bruchini</taxon>
        <taxon>Acanthoscelides</taxon>
    </lineage>
</organism>
<dbReference type="PROSITE" id="PS50096">
    <property type="entry name" value="IQ"/>
    <property type="match status" value="1"/>
</dbReference>